<evidence type="ECO:0000313" key="13">
    <source>
        <dbReference type="Proteomes" id="UP000075714"/>
    </source>
</evidence>
<evidence type="ECO:0000256" key="6">
    <source>
        <dbReference type="ARBA" id="ARBA00023277"/>
    </source>
</evidence>
<dbReference type="GO" id="GO:0030245">
    <property type="term" value="P:cellulose catabolic process"/>
    <property type="evidence" value="ECO:0007669"/>
    <property type="project" value="UniProtKB-KW"/>
</dbReference>
<dbReference type="InterPro" id="IPR012341">
    <property type="entry name" value="6hp_glycosidase-like_sf"/>
</dbReference>
<evidence type="ECO:0000256" key="7">
    <source>
        <dbReference type="ARBA" id="ARBA00023295"/>
    </source>
</evidence>
<reference evidence="13" key="1">
    <citation type="journal article" date="2016" name="Nat. Commun.">
        <title>The Gonium pectorale genome demonstrates co-option of cell cycle regulation during the evolution of multicellularity.</title>
        <authorList>
            <person name="Hanschen E.R."/>
            <person name="Marriage T.N."/>
            <person name="Ferris P.J."/>
            <person name="Hamaji T."/>
            <person name="Toyoda A."/>
            <person name="Fujiyama A."/>
            <person name="Neme R."/>
            <person name="Noguchi H."/>
            <person name="Minakuchi Y."/>
            <person name="Suzuki M."/>
            <person name="Kawai-Toyooka H."/>
            <person name="Smith D.R."/>
            <person name="Sparks H."/>
            <person name="Anderson J."/>
            <person name="Bakaric R."/>
            <person name="Luria V."/>
            <person name="Karger A."/>
            <person name="Kirschner M.W."/>
            <person name="Durand P.M."/>
            <person name="Michod R.E."/>
            <person name="Nozaki H."/>
            <person name="Olson B.J."/>
        </authorList>
    </citation>
    <scope>NUCLEOTIDE SEQUENCE [LARGE SCALE GENOMIC DNA]</scope>
    <source>
        <strain evidence="13">NIES-2863</strain>
    </source>
</reference>
<feature type="region of interest" description="Disordered" evidence="9">
    <location>
        <begin position="454"/>
        <end position="477"/>
    </location>
</feature>
<dbReference type="EMBL" id="LSYV01000133">
    <property type="protein sequence ID" value="KXZ42576.1"/>
    <property type="molecule type" value="Genomic_DNA"/>
</dbReference>
<protein>
    <recommendedName>
        <fullName evidence="3">cellulase</fullName>
        <ecNumber evidence="3">3.2.1.4</ecNumber>
    </recommendedName>
</protein>
<dbReference type="STRING" id="33097.A0A150FY94"/>
<evidence type="ECO:0000256" key="10">
    <source>
        <dbReference type="SAM" id="SignalP"/>
    </source>
</evidence>
<name>A0A150FY94_GONPE</name>
<evidence type="ECO:0000256" key="2">
    <source>
        <dbReference type="ARBA" id="ARBA00007072"/>
    </source>
</evidence>
<dbReference type="OrthoDB" id="2015928at2759"/>
<dbReference type="Gene3D" id="1.50.10.10">
    <property type="match status" value="1"/>
</dbReference>
<evidence type="ECO:0000256" key="3">
    <source>
        <dbReference type="ARBA" id="ARBA00012601"/>
    </source>
</evidence>
<accession>A0A150FY94</accession>
<dbReference type="SUPFAM" id="SSF48208">
    <property type="entry name" value="Six-hairpin glycosidases"/>
    <property type="match status" value="1"/>
</dbReference>
<feature type="domain" description="Glycoside hydrolase family 9" evidence="11">
    <location>
        <begin position="30"/>
        <end position="523"/>
    </location>
</feature>
<keyword evidence="5" id="KW-0136">Cellulose degradation</keyword>
<evidence type="ECO:0000256" key="9">
    <source>
        <dbReference type="SAM" id="MobiDB-lite"/>
    </source>
</evidence>
<feature type="chain" id="PRO_5007561813" description="cellulase" evidence="10">
    <location>
        <begin position="26"/>
        <end position="875"/>
    </location>
</feature>
<dbReference type="Pfam" id="PF00759">
    <property type="entry name" value="Glyco_hydro_9"/>
    <property type="match status" value="1"/>
</dbReference>
<dbReference type="Proteomes" id="UP000075714">
    <property type="component" value="Unassembled WGS sequence"/>
</dbReference>
<evidence type="ECO:0000256" key="8">
    <source>
        <dbReference type="ARBA" id="ARBA00023326"/>
    </source>
</evidence>
<evidence type="ECO:0000313" key="12">
    <source>
        <dbReference type="EMBL" id="KXZ42576.1"/>
    </source>
</evidence>
<keyword evidence="8" id="KW-0624">Polysaccharide degradation</keyword>
<evidence type="ECO:0000256" key="1">
    <source>
        <dbReference type="ARBA" id="ARBA00000966"/>
    </source>
</evidence>
<dbReference type="EC" id="3.2.1.4" evidence="3"/>
<organism evidence="12 13">
    <name type="scientific">Gonium pectorale</name>
    <name type="common">Green alga</name>
    <dbReference type="NCBI Taxonomy" id="33097"/>
    <lineage>
        <taxon>Eukaryota</taxon>
        <taxon>Viridiplantae</taxon>
        <taxon>Chlorophyta</taxon>
        <taxon>core chlorophytes</taxon>
        <taxon>Chlorophyceae</taxon>
        <taxon>CS clade</taxon>
        <taxon>Chlamydomonadales</taxon>
        <taxon>Volvocaceae</taxon>
        <taxon>Gonium</taxon>
    </lineage>
</organism>
<keyword evidence="10" id="KW-0732">Signal</keyword>
<comment type="catalytic activity">
    <reaction evidence="1">
        <text>Endohydrolysis of (1-&gt;4)-beta-D-glucosidic linkages in cellulose, lichenin and cereal beta-D-glucans.</text>
        <dbReference type="EC" id="3.2.1.4"/>
    </reaction>
</comment>
<keyword evidence="13" id="KW-1185">Reference proteome</keyword>
<dbReference type="GO" id="GO:0008810">
    <property type="term" value="F:cellulase activity"/>
    <property type="evidence" value="ECO:0007669"/>
    <property type="project" value="UniProtKB-EC"/>
</dbReference>
<keyword evidence="6" id="KW-0119">Carbohydrate metabolism</keyword>
<feature type="signal peptide" evidence="10">
    <location>
        <begin position="1"/>
        <end position="25"/>
    </location>
</feature>
<comment type="caution">
    <text evidence="12">The sequence shown here is derived from an EMBL/GenBank/DDBJ whole genome shotgun (WGS) entry which is preliminary data.</text>
</comment>
<keyword evidence="4" id="KW-0378">Hydrolase</keyword>
<evidence type="ECO:0000256" key="5">
    <source>
        <dbReference type="ARBA" id="ARBA00023001"/>
    </source>
</evidence>
<dbReference type="InterPro" id="IPR008928">
    <property type="entry name" value="6-hairpin_glycosidase_sf"/>
</dbReference>
<dbReference type="AlphaFoldDB" id="A0A150FY94"/>
<dbReference type="InterPro" id="IPR001701">
    <property type="entry name" value="Glyco_hydro_9"/>
</dbReference>
<proteinExistence type="inferred from homology"/>
<keyword evidence="7" id="KW-0326">Glycosidase</keyword>
<sequence>MSSALLAIGSAACTLLLLSSVAVKAEPRFADVFALTYRFYESQMSGSLPPWSRAAKVNSGGWRSPGHLQDGQGPDMRYYPNKDLTGGWYENGGYLKVSLTQGATASLLAYSALTWENTARATGQWDVAVRNVGWVAAYLYKCHYAADTFVAQIGDLTTDDMSWASPESAPQAGSAGSPAWRPVWTITAAKKRGADVVSQAVATLAASALMLTRDGPSRDSALAADYIAKAQELHEMAMALQGVYIVPEGNITVLSRSYKDDQTWATAWMCRWQLERGSSGLSRDYCAASLAAWDAMTDVRGEQPHLSSDAMHLAAALLLRDLAELAAGKGVAFGSPQYVNEFEAMADAAYARWKSAESNTCESCADVGLCRTPGGFMVLYKYGSAHYTANMALAMLASAPRPGEALKNERPSMPASAKGTRQCWAWGQVSYLLGANSANQAYVVGLNQAEGLPTGVSTPTRPRHRASSCSGGPGCSGPQADSRTVLAGALVGGPSWDDSYANDRDDVGSAVSIEYNAGFNGALLGLSAIEAALARSGRSWAEFCDNPEDRYNGRTVAVMEANGVCSVGGENGYCGVHVEHAAYLVSAAGDMKAYVDYYQQLQVYRAVSAGGEELIFSSPELCATYGYLDRSGISVTPQGSVEGTCVSAAEAWGDMIFTNRFDLSIFRQDPSAQGLDKAPFTMTLEPNLLVVRNSPEPNPPAPPALLTGFKQFIVSNQFECIEGGCNNLCGLSHESGCSRIVDASRLRMAQIAFHNGRQSSRLEFYVISPVNGQLELVATRDLCGGQPSMNVYGTYLYLDGSHPMMHCYTRDLYDSGYGTYEGDLVDAIYHAPFDIALGPETVLDDGPWVMELTESALVVREVNSGALIWQIPYPG</sequence>
<dbReference type="PANTHER" id="PTHR22298">
    <property type="entry name" value="ENDO-1,4-BETA-GLUCANASE"/>
    <property type="match status" value="1"/>
</dbReference>
<comment type="similarity">
    <text evidence="2">Belongs to the glycosyl hydrolase 9 (cellulase E) family.</text>
</comment>
<gene>
    <name evidence="12" type="ORF">GPECTOR_133g615</name>
</gene>
<evidence type="ECO:0000259" key="11">
    <source>
        <dbReference type="Pfam" id="PF00759"/>
    </source>
</evidence>
<evidence type="ECO:0000256" key="4">
    <source>
        <dbReference type="ARBA" id="ARBA00022801"/>
    </source>
</evidence>